<dbReference type="InterPro" id="IPR037914">
    <property type="entry name" value="SpoVT-AbrB_sf"/>
</dbReference>
<dbReference type="Gene3D" id="2.10.260.10">
    <property type="match status" value="1"/>
</dbReference>
<feature type="domain" description="SpoVT-AbrB" evidence="3">
    <location>
        <begin position="1"/>
        <end position="46"/>
    </location>
</feature>
<dbReference type="GO" id="GO:0003677">
    <property type="term" value="F:DNA binding"/>
    <property type="evidence" value="ECO:0007669"/>
    <property type="project" value="UniProtKB-UniRule"/>
</dbReference>
<dbReference type="PANTHER" id="PTHR34860:SF6">
    <property type="entry name" value="REPRESSOR-LIKE PROTEIN SSO7C3"/>
    <property type="match status" value="1"/>
</dbReference>
<dbReference type="InterPro" id="IPR007159">
    <property type="entry name" value="SpoVT-AbrB_dom"/>
</dbReference>
<accession>A0A1V5SZG5</accession>
<evidence type="ECO:0000256" key="1">
    <source>
        <dbReference type="PROSITE-ProRule" id="PRU01076"/>
    </source>
</evidence>
<proteinExistence type="predicted"/>
<dbReference type="PANTHER" id="PTHR34860">
    <property type="entry name" value="REPRESSOR-LIKE PROTEIN SSO7C3"/>
    <property type="match status" value="1"/>
</dbReference>
<name>A0A1V5SZG5_9BACT</name>
<dbReference type="EMBL" id="MWBQ01000044">
    <property type="protein sequence ID" value="OQA59920.1"/>
    <property type="molecule type" value="Genomic_DNA"/>
</dbReference>
<gene>
    <name evidence="4" type="ORF">BWY41_00738</name>
</gene>
<reference evidence="4" key="1">
    <citation type="submission" date="2017-02" db="EMBL/GenBank/DDBJ databases">
        <title>Delving into the versatile metabolic prowess of the omnipresent phylum Bacteroidetes.</title>
        <authorList>
            <person name="Nobu M.K."/>
            <person name="Mei R."/>
            <person name="Narihiro T."/>
            <person name="Kuroda K."/>
            <person name="Liu W.-T."/>
        </authorList>
    </citation>
    <scope>NUCLEOTIDE SEQUENCE</scope>
    <source>
        <strain evidence="4">ADurb.Bin276</strain>
    </source>
</reference>
<dbReference type="AlphaFoldDB" id="A0A1V5SZG5"/>
<dbReference type="Pfam" id="PF04014">
    <property type="entry name" value="MazE_antitoxin"/>
    <property type="match status" value="1"/>
</dbReference>
<keyword evidence="1" id="KW-0238">DNA-binding</keyword>
<dbReference type="InterPro" id="IPR052975">
    <property type="entry name" value="Repressor-like_regulatory"/>
</dbReference>
<sequence length="92" mass="10281">MGRAKVSPKGQIVIPASIRKKHGIKPGSIMEITEGDDRIILKLAPKDPVEEAMGMLKGDISLTKELLQTRDEERKAEEQKATRPFDRKDKGE</sequence>
<dbReference type="SUPFAM" id="SSF89447">
    <property type="entry name" value="AbrB/MazE/MraZ-like"/>
    <property type="match status" value="1"/>
</dbReference>
<protein>
    <submittedName>
        <fullName evidence="4">SpoVT / AbrB like domain protein</fullName>
    </submittedName>
</protein>
<comment type="caution">
    <text evidence="4">The sequence shown here is derived from an EMBL/GenBank/DDBJ whole genome shotgun (WGS) entry which is preliminary data.</text>
</comment>
<dbReference type="SMART" id="SM00966">
    <property type="entry name" value="SpoVT_AbrB"/>
    <property type="match status" value="1"/>
</dbReference>
<evidence type="ECO:0000259" key="3">
    <source>
        <dbReference type="PROSITE" id="PS51740"/>
    </source>
</evidence>
<feature type="region of interest" description="Disordered" evidence="2">
    <location>
        <begin position="69"/>
        <end position="92"/>
    </location>
</feature>
<dbReference type="PROSITE" id="PS51740">
    <property type="entry name" value="SPOVT_ABRB"/>
    <property type="match status" value="1"/>
</dbReference>
<dbReference type="Proteomes" id="UP000485569">
    <property type="component" value="Unassembled WGS sequence"/>
</dbReference>
<evidence type="ECO:0000256" key="2">
    <source>
        <dbReference type="SAM" id="MobiDB-lite"/>
    </source>
</evidence>
<evidence type="ECO:0000313" key="4">
    <source>
        <dbReference type="EMBL" id="OQA59920.1"/>
    </source>
</evidence>
<dbReference type="NCBIfam" id="TIGR01439">
    <property type="entry name" value="lp_hng_hel_AbrB"/>
    <property type="match status" value="1"/>
</dbReference>
<organism evidence="4">
    <name type="scientific">Candidatus Atribacter allofermentans</name>
    <dbReference type="NCBI Taxonomy" id="1852833"/>
    <lineage>
        <taxon>Bacteria</taxon>
        <taxon>Pseudomonadati</taxon>
        <taxon>Atribacterota</taxon>
        <taxon>Atribacteria</taxon>
        <taxon>Atribacterales</taxon>
        <taxon>Atribacteraceae</taxon>
        <taxon>Atribacter</taxon>
    </lineage>
</organism>